<name>A4JFR7_BURVG</name>
<sequence length="97" mass="10538">MMTVAWAISWIFAALGVISSVAAVRAYWPGIIRRTSPLLQGAAAMTQRFTLVGCLVVVAIGVGAFEFHKMQAQVAADHEIILKLQEQSDAPARMMHL</sequence>
<feature type="transmembrane region" description="Helical" evidence="1">
    <location>
        <begin position="47"/>
        <end position="65"/>
    </location>
</feature>
<evidence type="ECO:0000313" key="3">
    <source>
        <dbReference type="Proteomes" id="UP000002287"/>
    </source>
</evidence>
<evidence type="ECO:0000256" key="1">
    <source>
        <dbReference type="SAM" id="Phobius"/>
    </source>
</evidence>
<dbReference type="EMBL" id="CP000614">
    <property type="protein sequence ID" value="ABO55120.1"/>
    <property type="molecule type" value="Genomic_DNA"/>
</dbReference>
<gene>
    <name evidence="2" type="ordered locus">Bcep1808_2118</name>
</gene>
<reference evidence="3" key="1">
    <citation type="submission" date="2007-03" db="EMBL/GenBank/DDBJ databases">
        <title>Complete sequence of chromosome 1 of Burkholderia vietnamiensis G4.</title>
        <authorList>
            <consortium name="US DOE Joint Genome Institute"/>
            <person name="Copeland A."/>
            <person name="Lucas S."/>
            <person name="Lapidus A."/>
            <person name="Barry K."/>
            <person name="Detter J.C."/>
            <person name="Glavina del Rio T."/>
            <person name="Hammon N."/>
            <person name="Israni S."/>
            <person name="Dalin E."/>
            <person name="Tice H."/>
            <person name="Pitluck S."/>
            <person name="Chain P."/>
            <person name="Malfatti S."/>
            <person name="Shin M."/>
            <person name="Vergez L."/>
            <person name="Schmutz J."/>
            <person name="Larimer F."/>
            <person name="Land M."/>
            <person name="Hauser L."/>
            <person name="Kyrpides N."/>
            <person name="Tiedje J."/>
            <person name="Richardson P."/>
        </authorList>
    </citation>
    <scope>NUCLEOTIDE SEQUENCE [LARGE SCALE GENOMIC DNA]</scope>
    <source>
        <strain evidence="3">G4 / LMG 22486</strain>
    </source>
</reference>
<dbReference type="AlphaFoldDB" id="A4JFR7"/>
<accession>A4JFR7</accession>
<evidence type="ECO:0000313" key="2">
    <source>
        <dbReference type="EMBL" id="ABO55120.1"/>
    </source>
</evidence>
<proteinExistence type="predicted"/>
<keyword evidence="1" id="KW-1133">Transmembrane helix</keyword>
<dbReference type="Proteomes" id="UP000002287">
    <property type="component" value="Chromosome 1"/>
</dbReference>
<organism evidence="2 3">
    <name type="scientific">Burkholderia vietnamiensis (strain G4 / LMG 22486)</name>
    <name type="common">Burkholderia cepacia (strain R1808)</name>
    <dbReference type="NCBI Taxonomy" id="269482"/>
    <lineage>
        <taxon>Bacteria</taxon>
        <taxon>Pseudomonadati</taxon>
        <taxon>Pseudomonadota</taxon>
        <taxon>Betaproteobacteria</taxon>
        <taxon>Burkholderiales</taxon>
        <taxon>Burkholderiaceae</taxon>
        <taxon>Burkholderia</taxon>
        <taxon>Burkholderia cepacia complex</taxon>
    </lineage>
</organism>
<keyword evidence="1" id="KW-0812">Transmembrane</keyword>
<dbReference type="HOGENOM" id="CLU_2341438_0_0_4"/>
<keyword evidence="1" id="KW-0472">Membrane</keyword>
<protein>
    <submittedName>
        <fullName evidence="2">Uncharacterized protein</fullName>
    </submittedName>
</protein>
<dbReference type="KEGG" id="bvi:Bcep1808_2118"/>